<dbReference type="GO" id="GO:0060090">
    <property type="term" value="F:molecular adaptor activity"/>
    <property type="evidence" value="ECO:0007669"/>
    <property type="project" value="InterPro"/>
</dbReference>
<name>A0A498LQR9_LABRO</name>
<evidence type="ECO:0000256" key="3">
    <source>
        <dbReference type="ARBA" id="ARBA00022553"/>
    </source>
</evidence>
<feature type="coiled-coil region" evidence="6">
    <location>
        <begin position="1092"/>
        <end position="1123"/>
    </location>
</feature>
<evidence type="ECO:0000256" key="4">
    <source>
        <dbReference type="ARBA" id="ARBA00023054"/>
    </source>
</evidence>
<feature type="coiled-coil region" evidence="6">
    <location>
        <begin position="1007"/>
        <end position="1034"/>
    </location>
</feature>
<keyword evidence="9" id="KW-0808">Transferase</keyword>
<feature type="coiled-coil region" evidence="6">
    <location>
        <begin position="1314"/>
        <end position="1452"/>
    </location>
</feature>
<keyword evidence="3" id="KW-0597">Phosphoprotein</keyword>
<feature type="coiled-coil region" evidence="6">
    <location>
        <begin position="1806"/>
        <end position="1833"/>
    </location>
</feature>
<feature type="region of interest" description="Disordered" evidence="7">
    <location>
        <begin position="3555"/>
        <end position="3582"/>
    </location>
</feature>
<feature type="compositionally biased region" description="Basic and acidic residues" evidence="7">
    <location>
        <begin position="3432"/>
        <end position="3452"/>
    </location>
</feature>
<comment type="subcellular location">
    <subcellularLocation>
        <location evidence="1">Cytoplasm</location>
        <location evidence="1">Cytoskeleton</location>
        <location evidence="1">Microtubule organizing center</location>
        <location evidence="1">Centrosome</location>
    </subcellularLocation>
</comment>
<feature type="coiled-coil region" evidence="6">
    <location>
        <begin position="2480"/>
        <end position="2820"/>
    </location>
</feature>
<evidence type="ECO:0000256" key="7">
    <source>
        <dbReference type="SAM" id="MobiDB-lite"/>
    </source>
</evidence>
<feature type="coiled-coil region" evidence="6">
    <location>
        <begin position="780"/>
        <end position="808"/>
    </location>
</feature>
<sequence length="3904" mass="451877">MQSLRAELEEERKNRQRAQEQIEAFQKRVHSLENEKTLMEAHLAAVNETQIKEAQKYKAEKDGLNQEMARLDDLVKELQNRLHEEEETGRHMRSKYEADISNYDLRLQTLAEERELNVAQLTEAHEAALNRLQKEHADEILRIQELLNQAQSQHTDSLHDVSKDILWNKVSKEDYNEETATESAVRDNYSFDVSAGGFQDVLMERYLASEGPQESSLIEESVEEHSLIENSETSRFELDSEVIFHASDVPNNVTSDGDKSGLSVVHGIEVHQADEMSFTDAQWQNSTSVVEELNESSGAMDLAKELLIQQCQDLSEQLEERERQLEVLQEEVRHSAEEVEEARERWSKASEELEVAKWELEVEHEKRIQCEEVISQKMHEEDNLKNILSHLQIQKQLQDNESLMPDNTDFNKTSIFLSVEELLKELKEENAQLVQKLKCQEQLAKDVHEQKAEHESVNGELSSLQAQRDEYLLQLEQQREKNQATSVLLGQKTLQVDEANRELEQLKAEVEEKVERLQNSEKEKTELESKLTCLKENLSNMEQEKATLEKRLQVLEEQAKSMEKVLESELKNFEHQLESKNAELKEVKEAQEKAEEEYMEKESALMKELITVKQDLEERQKQHEEEKKILEDKHQKEVKYLNVRFERELSEQSAHLEDEQKRQISMIKQVYEREHERELTQLAAQHSEEIGRLKDELSRELQDGLEAAHQAELLQTQSQHNLELEALRLSLTNLHTAQLELSQTNMQKDKEVALSELQTMLREKWAQESAMLQTRQQFELERIREQSREQEQRNQQLHQKGIDDLNREWERRVLEEKSSVEQLQACKLEDLKAEWLLEVEKVKTELQSQLNDASHKLSETKAALTDAEAALSETQGRLEELQSSRDEEIKNLEKELNQALTDRDAAARAVEELVTCHKVALKEQQERSRALEKREKELKQEVDRLQSEKEELKTNSEQEITNLWSQLESMRTNRQELGGKLGYFPLNHFLLLNVQLKEQLLARSSRVDDIERLKQEFAQQRQEIKEQNEIELENLRTYFEQRLRVTEESHREEIALLQLRLVEGALEDSVLKTGDESFLSEGKSDDDRNDAMEEITRQLEKHKEELDSLRLQLEERHQQELEQLRSSMALTYKEELLQARTELTDRYYKDIDQLNTKHAHELEQLRAKLSDNHIKVKPLPPFLLVMLIGFIVPNQSQHNLELEALRLSLTNLHTAQLELSQTNMQKDKEVALSELQTMLREKWAQESAMLQTRQQFELERIREQSREQEQRNQQLHQKGIDDLNREWERRVLEEKSSVEQLQACKLEDLKAEWLLEVEKVKTELQSQLNDASHKLSETKAALTDAEAALSETQGRLEELQSSRDEEIKNLEKELNQALTDRVIRLQSAQDVARQVEAEVKERTLEYQAKVTQLENHLSQLSLMHSEELKKVAAQHKEQLSQMEETHQKDAAEELRVRLEEAAKAERKCVSEEFTKEHTQLREQLQIQADEHLASQREELQRSAQKEKEELEQKLLEVQKLLDVEKEKLQALQKSVECEESPQVVALKQKLQAQYDKEMSTAKSAMAAEVKELNALLQDQMESKLQEALCRHQEEQKQLEEKLTLQRDAALGQQREEHGVELQAQKTLLDEKAAQLEHLEKECQKLKIHHLEELESLRTNHKTALETLEMELTNKHKVELDKLEAVLEETNLAQLEAQEAELEARHKQEREELEERLLANMDTLESTYLKEIQAVRDEKDRELHDLVEHYTGEIERVKKEEQAIREDLRSEFAKVHMDKFSAMAAELNQAHQAELSEAVSSQRAALEDEHRSALEALQQQVVALEKQHSAALLEITDLATAKEKQQGQQLDVLATQHQQQLQELRGVSARELEALRRELEEEASRQRLHFLEEAELLKCKSEELLQQKIAQLKEESDQEKAVALEELEKTLKQQHEQTELAYSDKMSQLNAQLQQLDTVVSQLRAEVSGLQVELEGKRAEMDTLETLLQRRDRENQEGDNLLAMLRADLNTATQQRQDLKTARDKLQRMLVEMLRITIATEEHISHKLGACVSGGRAGDKTPSSMTASSSRESRETGEVVGVEGDADCSVWSSAVDEGLELSQRLCDSVFYGPEGEMEAEGEELMLGACTRLRTAVDKLLEMLSESSQQLEQICGLQAMLNEQFRDGGEAGASLLFQNSQLLEQLDHEASLKSQLQLELHKAEGLMEGYVAEKAALEEALQQKETQQQRLAEELESTRVQLQQLSENHNLLLRQREALTAGLGDTEKALLAEAERLGQECVEVQRQAEKDCGGLASRLQMLEQALEEQESHAHQLEEQHRLQTEDLQQHINALEKQLKNNRQFIDEQAVEREHERDEFQQEIKNLEAQLRHPSKGHTGGDSKGQRTLEEKQAEIEELRSLVERLRCDQQRLRQAKEEETEQLHEVINKLQEELSQLDPNHHEVSDPNTDSPESSDFPWSPHPLQQRAPEESLCQELSSHTLQSSRARLQELQIELERAAGEKDSLQRLLLSQEEQYGSQVEALGKSLGEERGKVVVLEQEANELKLQLEEKWTEAERLAARVEVLENTERAHQSRLKESELQLRSAEERRDEVQQELARLQEELKNQCVEKELLENQISELQSKEEDCQNELDALRYKLDELEENVDVGKATIIALETSKKELFVEKEALRKREGCLQEEIERLKQEMTSKTNYIKELQEQQEETVAKQGEAQKEVLTCAEETLAKAETALREREQQLIHLRTEHDALRAELAAVKEGLSTSTERAEKLREEGQTKDRALADLEFHNQHLKAELRGLQDDLAVQEEELAYQQRELEQLRQRCSLQEHHPKHGHRFLEGLSRDPSLSASLSSPEVLRRLDCSEERPSRLQVSHLSELSALHNASLELHSKPSPMERDKERPHARQTFIPPSEEAPPSSHTASPCSLTMSEHLSVLDSLDADKVHEMDNSDMTPSRSPLGSTSPVSVPELHVFNMSNKENDINLFVFVDVSSELEAMLKVELENTERLDAHFVEYLRCRGMSPAENADSAAGSMHENHEALTPELQAMLKRVYQESCRILSLSHRPAPSGQSRPDSEPAPPPSWQRERRALQETILSLRELLCRMADREPRTDSGDVDWRRELLQAVRSVFDSEREWLHSQLQAFVATTTQMDLTPLLDQLKKLFQKQEEQQWRSLEQLFNADRHSLLAEVRSLHAQLHASTLQSQEQLRQLQDSLHSAKERGMETQHQLHRDVEELELQLQQEQTVSHDLRTSLEAEKCSGLEQQRMLEAELKAVSVLKAELEEARLQLQSTYRNQDELKSQIHKLRLKLENVEAEHQACPQALEKEQVRVQELQEDLQEQQLINQQTADQNLQTQESLHQALNEQASHVSQLNSALDQERVTSSNLHSELQIEQSRCEALLAQERERTELALSRLEEERSRSTELSESLSRQAQEHTRRLEEEARRQETASAHDRKFIQDLRVQLEQERRQGEDLAAMLERLQGQVLEGKRRQAEVAEQEAHKEQEEVRRLRAALEGLQTQKTEVGRTLEAERERAAQLQTELDVMREKMRVVKERERVREEQMERQRRQEKQEQVEKERRQERTTEKLLELEVLRQKDQQRLRQLQQTLADLEHKEKRLTSERLQRETHSDCLAFGQNGLTNISQDSTSSTNSVMERLLKENTEFSECLAALSEEKISLKHTVSCLERELQSLKHQEQVKSPAVTEQCTLSEKLAWQKEKATLQAALRKTEAELSKVTASNENRPTNDLSNNRVQRLYERYLRAESYRKSLVYQKRYLLLLLGGFQECEQATLALIARMGAQPTLSQSQVSRPLNRFRTTVRVVIAISRKWQRATRKISVGSATINGHGTGPSAVTALRTEVLRPQQTGVAFNSPPTRDPAFTQRGVVSSLVPPIKSPFRLNQR</sequence>
<feature type="coiled-coil region" evidence="6">
    <location>
        <begin position="1"/>
        <end position="153"/>
    </location>
</feature>
<feature type="domain" description="Pericentrin/AKAP-450 centrosomal targeting" evidence="8">
    <location>
        <begin position="3760"/>
        <end position="3829"/>
    </location>
</feature>
<dbReference type="Pfam" id="PF10495">
    <property type="entry name" value="PACT_coil_coil"/>
    <property type="match status" value="1"/>
</dbReference>
<dbReference type="EMBL" id="QBIY01013221">
    <property type="protein sequence ID" value="RXN10082.1"/>
    <property type="molecule type" value="Genomic_DNA"/>
</dbReference>
<dbReference type="GO" id="GO:0005813">
    <property type="term" value="C:centrosome"/>
    <property type="evidence" value="ECO:0007669"/>
    <property type="project" value="UniProtKB-SubCell"/>
</dbReference>
<feature type="compositionally biased region" description="Basic and acidic residues" evidence="7">
    <location>
        <begin position="2376"/>
        <end position="2386"/>
    </location>
</feature>
<accession>A0A498LQR9</accession>
<feature type="coiled-coil region" evidence="6">
    <location>
        <begin position="1566"/>
        <end position="1597"/>
    </location>
</feature>
<evidence type="ECO:0000256" key="5">
    <source>
        <dbReference type="ARBA" id="ARBA00023212"/>
    </source>
</evidence>
<dbReference type="GO" id="GO:0016301">
    <property type="term" value="F:kinase activity"/>
    <property type="evidence" value="ECO:0007669"/>
    <property type="project" value="UniProtKB-KW"/>
</dbReference>
<feature type="compositionally biased region" description="Basic and acidic residues" evidence="7">
    <location>
        <begin position="3412"/>
        <end position="3423"/>
    </location>
</feature>
<dbReference type="Proteomes" id="UP000290572">
    <property type="component" value="Unassembled WGS sequence"/>
</dbReference>
<feature type="region of interest" description="Disordered" evidence="7">
    <location>
        <begin position="3412"/>
        <end position="3452"/>
    </location>
</feature>
<feature type="region of interest" description="Disordered" evidence="7">
    <location>
        <begin position="2881"/>
        <end position="2922"/>
    </location>
</feature>
<keyword evidence="2" id="KW-0963">Cytoplasm</keyword>
<evidence type="ECO:0000313" key="10">
    <source>
        <dbReference type="Proteomes" id="UP000290572"/>
    </source>
</evidence>
<feature type="coiled-coil region" evidence="6">
    <location>
        <begin position="416"/>
        <end position="703"/>
    </location>
</feature>
<dbReference type="InterPro" id="IPR019528">
    <property type="entry name" value="PACT_domain"/>
</dbReference>
<feature type="region of interest" description="Disordered" evidence="7">
    <location>
        <begin position="2364"/>
        <end position="2386"/>
    </location>
</feature>
<reference evidence="9 10" key="1">
    <citation type="submission" date="2018-03" db="EMBL/GenBank/DDBJ databases">
        <title>Draft genome sequence of Rohu Carp (Labeo rohita).</title>
        <authorList>
            <person name="Das P."/>
            <person name="Kushwaha B."/>
            <person name="Joshi C.G."/>
            <person name="Kumar D."/>
            <person name="Nagpure N.S."/>
            <person name="Sahoo L."/>
            <person name="Das S.P."/>
            <person name="Bit A."/>
            <person name="Patnaik S."/>
            <person name="Meher P.K."/>
            <person name="Jayasankar P."/>
            <person name="Koringa P.G."/>
            <person name="Patel N.V."/>
            <person name="Hinsu A.T."/>
            <person name="Kumar R."/>
            <person name="Pandey M."/>
            <person name="Agarwal S."/>
            <person name="Srivastava S."/>
            <person name="Singh M."/>
            <person name="Iquebal M.A."/>
            <person name="Jaiswal S."/>
            <person name="Angadi U.B."/>
            <person name="Kumar N."/>
            <person name="Raza M."/>
            <person name="Shah T.M."/>
            <person name="Rai A."/>
            <person name="Jena J.K."/>
        </authorList>
    </citation>
    <scope>NUCLEOTIDE SEQUENCE [LARGE SCALE GENOMIC DNA]</scope>
    <source>
        <strain evidence="9">DASCIFA01</strain>
        <tissue evidence="9">Testis</tissue>
    </source>
</reference>
<feature type="coiled-coil region" evidence="6">
    <location>
        <begin position="3655"/>
        <end position="3740"/>
    </location>
</feature>
<evidence type="ECO:0000256" key="6">
    <source>
        <dbReference type="SAM" id="Coils"/>
    </source>
</evidence>
<keyword evidence="9" id="KW-0418">Kinase</keyword>
<feature type="coiled-coil region" evidence="6">
    <location>
        <begin position="1868"/>
        <end position="2031"/>
    </location>
</feature>
<evidence type="ECO:0000256" key="1">
    <source>
        <dbReference type="ARBA" id="ARBA00004300"/>
    </source>
</evidence>
<dbReference type="GO" id="GO:0005737">
    <property type="term" value="C:cytoplasm"/>
    <property type="evidence" value="ECO:0007669"/>
    <property type="project" value="UniProtKB-ARBA"/>
</dbReference>
<feature type="coiled-coil region" evidence="6">
    <location>
        <begin position="304"/>
        <end position="359"/>
    </location>
</feature>
<feature type="region of interest" description="Disordered" evidence="7">
    <location>
        <begin position="3061"/>
        <end position="3083"/>
    </location>
</feature>
<keyword evidence="10" id="KW-1185">Reference proteome</keyword>
<feature type="region of interest" description="Disordered" evidence="7">
    <location>
        <begin position="2434"/>
        <end position="2477"/>
    </location>
</feature>
<dbReference type="GO" id="GO:0007165">
    <property type="term" value="P:signal transduction"/>
    <property type="evidence" value="ECO:0007669"/>
    <property type="project" value="InterPro"/>
</dbReference>
<feature type="coiled-coil region" evidence="6">
    <location>
        <begin position="3199"/>
        <end position="3349"/>
    </location>
</feature>
<dbReference type="STRING" id="84645.A0A498LQR9"/>
<comment type="caution">
    <text evidence="9">The sequence shown here is derived from an EMBL/GenBank/DDBJ whole genome shotgun (WGS) entry which is preliminary data.</text>
</comment>
<feature type="compositionally biased region" description="Basic and acidic residues" evidence="7">
    <location>
        <begin position="2885"/>
        <end position="2900"/>
    </location>
</feature>
<dbReference type="PANTHER" id="PTHR44981">
    <property type="entry name" value="PERICENTRIN-LIKE PROTEIN, ISOFORM F"/>
    <property type="match status" value="1"/>
</dbReference>
<dbReference type="PANTHER" id="PTHR44981:SF3">
    <property type="entry name" value="PERICENTRIN"/>
    <property type="match status" value="1"/>
</dbReference>
<organism evidence="9 10">
    <name type="scientific">Labeo rohita</name>
    <name type="common">Indian major carp</name>
    <name type="synonym">Cyprinus rohita</name>
    <dbReference type="NCBI Taxonomy" id="84645"/>
    <lineage>
        <taxon>Eukaryota</taxon>
        <taxon>Metazoa</taxon>
        <taxon>Chordata</taxon>
        <taxon>Craniata</taxon>
        <taxon>Vertebrata</taxon>
        <taxon>Euteleostomi</taxon>
        <taxon>Actinopterygii</taxon>
        <taxon>Neopterygii</taxon>
        <taxon>Teleostei</taxon>
        <taxon>Ostariophysi</taxon>
        <taxon>Cypriniformes</taxon>
        <taxon>Cyprinidae</taxon>
        <taxon>Labeoninae</taxon>
        <taxon>Labeonini</taxon>
        <taxon>Labeo</taxon>
    </lineage>
</organism>
<evidence type="ECO:0000313" key="9">
    <source>
        <dbReference type="EMBL" id="RXN10082.1"/>
    </source>
</evidence>
<feature type="region of interest" description="Disordered" evidence="7">
    <location>
        <begin position="2052"/>
        <end position="2078"/>
    </location>
</feature>
<feature type="coiled-coil region" evidence="6">
    <location>
        <begin position="1489"/>
        <end position="1534"/>
    </location>
</feature>
<keyword evidence="4 6" id="KW-0175">Coiled coil</keyword>
<feature type="coiled-coil region" evidence="6">
    <location>
        <begin position="836"/>
        <end position="962"/>
    </location>
</feature>
<protein>
    <submittedName>
        <fullName evidence="9">A-kinase anchor 9-like protein</fullName>
    </submittedName>
</protein>
<evidence type="ECO:0000256" key="2">
    <source>
        <dbReference type="ARBA" id="ARBA00022490"/>
    </source>
</evidence>
<feature type="coiled-coil region" evidence="6">
    <location>
        <begin position="1621"/>
        <end position="1715"/>
    </location>
</feature>
<gene>
    <name evidence="9" type="ORF">ROHU_037389</name>
</gene>
<keyword evidence="5" id="KW-0206">Cytoskeleton</keyword>
<evidence type="ECO:0000259" key="8">
    <source>
        <dbReference type="Pfam" id="PF10495"/>
    </source>
</evidence>
<proteinExistence type="predicted"/>
<feature type="coiled-coil region" evidence="6">
    <location>
        <begin position="1258"/>
        <end position="1286"/>
    </location>
</feature>
<dbReference type="InterPro" id="IPR028745">
    <property type="entry name" value="AKAP9/Pericentrin"/>
</dbReference>